<dbReference type="RefSeq" id="XP_018075709.1">
    <property type="nucleotide sequence ID" value="XM_018207479.1"/>
</dbReference>
<dbReference type="GeneID" id="28817205"/>
<dbReference type="AlphaFoldDB" id="A0A194XMN6"/>
<proteinExistence type="predicted"/>
<gene>
    <name evidence="1" type="ORF">LY89DRAFT_432315</name>
</gene>
<dbReference type="EMBL" id="KQ947408">
    <property type="protein sequence ID" value="KUJ21354.1"/>
    <property type="molecule type" value="Genomic_DNA"/>
</dbReference>
<organism evidence="1 2">
    <name type="scientific">Mollisia scopiformis</name>
    <name type="common">Conifer needle endophyte fungus</name>
    <name type="synonym">Phialocephala scopiformis</name>
    <dbReference type="NCBI Taxonomy" id="149040"/>
    <lineage>
        <taxon>Eukaryota</taxon>
        <taxon>Fungi</taxon>
        <taxon>Dikarya</taxon>
        <taxon>Ascomycota</taxon>
        <taxon>Pezizomycotina</taxon>
        <taxon>Leotiomycetes</taxon>
        <taxon>Helotiales</taxon>
        <taxon>Mollisiaceae</taxon>
        <taxon>Mollisia</taxon>
    </lineage>
</organism>
<dbReference type="KEGG" id="psco:LY89DRAFT_432315"/>
<dbReference type="InParanoid" id="A0A194XMN6"/>
<evidence type="ECO:0000313" key="1">
    <source>
        <dbReference type="EMBL" id="KUJ21354.1"/>
    </source>
</evidence>
<reference evidence="1 2" key="1">
    <citation type="submission" date="2015-10" db="EMBL/GenBank/DDBJ databases">
        <title>Full genome of DAOMC 229536 Phialocephala scopiformis, a fungal endophyte of spruce producing the potent anti-insectan compound rugulosin.</title>
        <authorList>
            <consortium name="DOE Joint Genome Institute"/>
            <person name="Walker A.K."/>
            <person name="Frasz S.L."/>
            <person name="Seifert K.A."/>
            <person name="Miller J.D."/>
            <person name="Mondo S.J."/>
            <person name="Labutti K."/>
            <person name="Lipzen A."/>
            <person name="Dockter R."/>
            <person name="Kennedy M."/>
            <person name="Grigoriev I.V."/>
            <person name="Spatafora J.W."/>
        </authorList>
    </citation>
    <scope>NUCLEOTIDE SEQUENCE [LARGE SCALE GENOMIC DNA]</scope>
    <source>
        <strain evidence="1 2">CBS 120377</strain>
    </source>
</reference>
<protein>
    <submittedName>
        <fullName evidence="1">Uncharacterized protein</fullName>
    </submittedName>
</protein>
<accession>A0A194XMN6</accession>
<sequence length="162" mass="18773">MTEPRIRDCLGAKMWVCQPCKSGILKTERYWDLVSGDFDLETLKEQSNLKPMLHTDGFRQPADEGHCTNSPLGCDIKSDVNASHLRFGECISADSVDVWDPQETFWQYVRLELKEEIYSPRSLRLFPNKARLQRKNLDPVLFKVPTSTVRSQSRKRNLEQTL</sequence>
<dbReference type="Proteomes" id="UP000070700">
    <property type="component" value="Unassembled WGS sequence"/>
</dbReference>
<evidence type="ECO:0000313" key="2">
    <source>
        <dbReference type="Proteomes" id="UP000070700"/>
    </source>
</evidence>
<name>A0A194XMN6_MOLSC</name>
<keyword evidence="2" id="KW-1185">Reference proteome</keyword>